<name>A0A292YKN3_9BACL</name>
<dbReference type="Gene3D" id="3.40.960.10">
    <property type="entry name" value="VSR Endonuclease"/>
    <property type="match status" value="1"/>
</dbReference>
<dbReference type="RefSeq" id="WP_096181433.1">
    <property type="nucleotide sequence ID" value="NZ_BDUF01000029.1"/>
</dbReference>
<dbReference type="EMBL" id="BDUF01000029">
    <property type="protein sequence ID" value="GAX89736.1"/>
    <property type="molecule type" value="Genomic_DNA"/>
</dbReference>
<sequence length="221" mass="26324">MQFEQDFKEFLQLHLERSTGERLRRLNEGLGHAETLFLKKVWWQAFGNFNNLYPQYEVSDFKDGYRYLDFAYIRSTFRVAIEIDGYGPHWRDLTQTQFADHLMRQNYLIIDGWWVLRFSYDDISKKPRYCQQTIQQLIGKWLGFEVSDDRLTAREKEIVRLAFRLGRPITPLDVCEGLGIKDRHARKLLHSLVDKKWLSAASGIVRIRSFKLNMEGKELIL</sequence>
<accession>A0A292YKN3</accession>
<gene>
    <name evidence="1" type="ORF">EFBL_1361</name>
</gene>
<dbReference type="Proteomes" id="UP000217785">
    <property type="component" value="Unassembled WGS sequence"/>
</dbReference>
<evidence type="ECO:0000313" key="1">
    <source>
        <dbReference type="EMBL" id="GAX89736.1"/>
    </source>
</evidence>
<evidence type="ECO:0000313" key="2">
    <source>
        <dbReference type="Proteomes" id="UP000217785"/>
    </source>
</evidence>
<evidence type="ECO:0008006" key="3">
    <source>
        <dbReference type="Google" id="ProtNLM"/>
    </source>
</evidence>
<comment type="caution">
    <text evidence="1">The sequence shown here is derived from an EMBL/GenBank/DDBJ whole genome shotgun (WGS) entry which is preliminary data.</text>
</comment>
<dbReference type="OrthoDB" id="2677830at2"/>
<protein>
    <recommendedName>
        <fullName evidence="3">DNA-binding response regulator</fullName>
    </recommendedName>
</protein>
<reference evidence="2" key="1">
    <citation type="submission" date="2017-07" db="EMBL/GenBank/DDBJ databases">
        <title>Draft genome sequence of Effusibacillus lacus strain skLN1.</title>
        <authorList>
            <person name="Watanabe M."/>
            <person name="Kojima H."/>
            <person name="Fukui M."/>
        </authorList>
    </citation>
    <scope>NUCLEOTIDE SEQUENCE [LARGE SCALE GENOMIC DNA]</scope>
    <source>
        <strain evidence="2">skLN1</strain>
    </source>
</reference>
<dbReference type="AlphaFoldDB" id="A0A292YKN3"/>
<keyword evidence="2" id="KW-1185">Reference proteome</keyword>
<organism evidence="1 2">
    <name type="scientific">Effusibacillus lacus</name>
    <dbReference type="NCBI Taxonomy" id="1348429"/>
    <lineage>
        <taxon>Bacteria</taxon>
        <taxon>Bacillati</taxon>
        <taxon>Bacillota</taxon>
        <taxon>Bacilli</taxon>
        <taxon>Bacillales</taxon>
        <taxon>Alicyclobacillaceae</taxon>
        <taxon>Effusibacillus</taxon>
    </lineage>
</organism>
<proteinExistence type="predicted"/>